<keyword evidence="2" id="KW-0997">Cell inner membrane</keyword>
<keyword evidence="7" id="KW-0131">Cell cycle</keyword>
<reference evidence="10" key="1">
    <citation type="submission" date="2018-06" db="EMBL/GenBank/DDBJ databases">
        <authorList>
            <person name="Zhirakovskaya E."/>
        </authorList>
    </citation>
    <scope>NUCLEOTIDE SEQUENCE</scope>
</reference>
<evidence type="ECO:0000256" key="6">
    <source>
        <dbReference type="ARBA" id="ARBA00023136"/>
    </source>
</evidence>
<evidence type="ECO:0000256" key="3">
    <source>
        <dbReference type="ARBA" id="ARBA00022618"/>
    </source>
</evidence>
<dbReference type="SUPFAM" id="SSF64383">
    <property type="entry name" value="Cell-division protein ZipA, C-terminal domain"/>
    <property type="match status" value="1"/>
</dbReference>
<feature type="domain" description="ZipA C-terminal FtsZ-binding" evidence="9">
    <location>
        <begin position="77"/>
        <end position="207"/>
    </location>
</feature>
<evidence type="ECO:0000256" key="7">
    <source>
        <dbReference type="ARBA" id="ARBA00023306"/>
    </source>
</evidence>
<keyword evidence="4 8" id="KW-0812">Transmembrane</keyword>
<dbReference type="InterPro" id="IPR036765">
    <property type="entry name" value="ZipA_FtsZ-bd_C_sf"/>
</dbReference>
<name>A0A3B0Z154_9ZZZZ</name>
<dbReference type="Pfam" id="PF04354">
    <property type="entry name" value="ZipA_C"/>
    <property type="match status" value="1"/>
</dbReference>
<dbReference type="GO" id="GO:0032153">
    <property type="term" value="C:cell division site"/>
    <property type="evidence" value="ECO:0007669"/>
    <property type="project" value="TreeGrafter"/>
</dbReference>
<dbReference type="EMBL" id="UOFK01000213">
    <property type="protein sequence ID" value="VAW80159.1"/>
    <property type="molecule type" value="Genomic_DNA"/>
</dbReference>
<keyword evidence="5 8" id="KW-1133">Transmembrane helix</keyword>
<dbReference type="InterPro" id="IPR007449">
    <property type="entry name" value="ZipA_FtsZ-bd_C"/>
</dbReference>
<organism evidence="10">
    <name type="scientific">hydrothermal vent metagenome</name>
    <dbReference type="NCBI Taxonomy" id="652676"/>
    <lineage>
        <taxon>unclassified sequences</taxon>
        <taxon>metagenomes</taxon>
        <taxon>ecological metagenomes</taxon>
    </lineage>
</organism>
<evidence type="ECO:0000256" key="5">
    <source>
        <dbReference type="ARBA" id="ARBA00022989"/>
    </source>
</evidence>
<protein>
    <recommendedName>
        <fullName evidence="9">ZipA C-terminal FtsZ-binding domain-containing protein</fullName>
    </recommendedName>
</protein>
<feature type="transmembrane region" description="Helical" evidence="8">
    <location>
        <begin position="6"/>
        <end position="25"/>
    </location>
</feature>
<sequence>MDDLRLILLLFGVGVVIVVYAWTRWQLKKKKPAHRIEPVGGSHVVDEPDDATIQQELERMQRVMDGQEQPSRAEPQGEQIFILSIVATTGQSFSGDALQKALDNNKLQHGDKGIFHRLARQSSGNQSVYALANMVKPGDFGNGDLRGFSTPGVTLILQLPGPKDNVEAFDDFMQTAERLAVELGGQLRDQKRCVITHQALMQKRERLAAAQPHVRAS</sequence>
<accession>A0A3B0Z154</accession>
<keyword evidence="6 8" id="KW-0472">Membrane</keyword>
<dbReference type="Gene3D" id="3.30.1400.10">
    <property type="entry name" value="ZipA, C-terminal FtsZ-binding domain"/>
    <property type="match status" value="1"/>
</dbReference>
<evidence type="ECO:0000256" key="1">
    <source>
        <dbReference type="ARBA" id="ARBA00022475"/>
    </source>
</evidence>
<evidence type="ECO:0000256" key="8">
    <source>
        <dbReference type="SAM" id="Phobius"/>
    </source>
</evidence>
<evidence type="ECO:0000259" key="9">
    <source>
        <dbReference type="SMART" id="SM00771"/>
    </source>
</evidence>
<dbReference type="PANTHER" id="PTHR38685:SF1">
    <property type="entry name" value="CELL DIVISION PROTEIN ZIPA"/>
    <property type="match status" value="1"/>
</dbReference>
<evidence type="ECO:0000256" key="2">
    <source>
        <dbReference type="ARBA" id="ARBA00022519"/>
    </source>
</evidence>
<dbReference type="AlphaFoldDB" id="A0A3B0Z154"/>
<dbReference type="PANTHER" id="PTHR38685">
    <property type="entry name" value="CELL DIVISION PROTEIN ZIPA"/>
    <property type="match status" value="1"/>
</dbReference>
<dbReference type="SMART" id="SM00771">
    <property type="entry name" value="ZipA_C"/>
    <property type="match status" value="1"/>
</dbReference>
<dbReference type="InterPro" id="IPR011919">
    <property type="entry name" value="Cell_div_ZipA"/>
</dbReference>
<proteinExistence type="inferred from homology"/>
<evidence type="ECO:0000256" key="4">
    <source>
        <dbReference type="ARBA" id="ARBA00022692"/>
    </source>
</evidence>
<evidence type="ECO:0000313" key="10">
    <source>
        <dbReference type="EMBL" id="VAW80159.1"/>
    </source>
</evidence>
<keyword evidence="1" id="KW-1003">Cell membrane</keyword>
<keyword evidence="3" id="KW-0132">Cell division</keyword>
<dbReference type="GO" id="GO:0005886">
    <property type="term" value="C:plasma membrane"/>
    <property type="evidence" value="ECO:0007669"/>
    <property type="project" value="TreeGrafter"/>
</dbReference>
<dbReference type="GO" id="GO:0000917">
    <property type="term" value="P:division septum assembly"/>
    <property type="evidence" value="ECO:0007669"/>
    <property type="project" value="TreeGrafter"/>
</dbReference>
<dbReference type="HAMAP" id="MF_00509">
    <property type="entry name" value="ZipA"/>
    <property type="match status" value="1"/>
</dbReference>
<gene>
    <name evidence="10" type="ORF">MNBD_GAMMA13-1498</name>
</gene>